<name>A0AAU7YRA5_9HEMI</name>
<organism evidence="2">
    <name type="scientific">Rhopalus kerzhneri</name>
    <dbReference type="NCBI Taxonomy" id="3151525"/>
    <lineage>
        <taxon>Eukaryota</taxon>
        <taxon>Metazoa</taxon>
        <taxon>Ecdysozoa</taxon>
        <taxon>Arthropoda</taxon>
        <taxon>Hexapoda</taxon>
        <taxon>Insecta</taxon>
        <taxon>Pterygota</taxon>
        <taxon>Neoptera</taxon>
        <taxon>Paraneoptera</taxon>
        <taxon>Hemiptera</taxon>
        <taxon>Heteroptera</taxon>
        <taxon>Panheteroptera</taxon>
        <taxon>Pentatomomorpha</taxon>
        <taxon>Coreoidea</taxon>
        <taxon>Rhopalidae</taxon>
        <taxon>Rhopalus</taxon>
    </lineage>
</organism>
<evidence type="ECO:0000313" key="2">
    <source>
        <dbReference type="EMBL" id="XCA96424.1"/>
    </source>
</evidence>
<accession>A0AAU7YRA5</accession>
<dbReference type="AlphaFoldDB" id="A0AAU7YRA5"/>
<geneLocation type="mitochondrion" evidence="2"/>
<evidence type="ECO:0000256" key="1">
    <source>
        <dbReference type="SAM" id="Phobius"/>
    </source>
</evidence>
<protein>
    <submittedName>
        <fullName evidence="2">ATP synthase F0 subunit 8</fullName>
    </submittedName>
</protein>
<keyword evidence="1" id="KW-0812">Transmembrane</keyword>
<reference evidence="2" key="2">
    <citation type="submission" date="2024-05" db="EMBL/GenBank/DDBJ databases">
        <authorList>
            <person name="Chen J."/>
        </authorList>
    </citation>
    <scope>NUCLEOTIDE SEQUENCE</scope>
    <source>
        <strain evidence="2">Rker1</strain>
    </source>
</reference>
<gene>
    <name evidence="2" type="primary">ATP8</name>
</gene>
<keyword evidence="2" id="KW-0496">Mitochondrion</keyword>
<feature type="transmembrane region" description="Helical" evidence="1">
    <location>
        <begin position="6"/>
        <end position="29"/>
    </location>
</feature>
<proteinExistence type="predicted"/>
<reference evidence="2" key="1">
    <citation type="journal article" date="2024" name="Mol. Phylogenet. Evol.">
        <title>Integrative taxonomy, phylogenetics and historical biogeography of subgenus Aeschyntelus Stal, 1872 (Hemiptera: Heteroptera: Rhopalidae).</title>
        <authorList>
            <person name="Chen J."/>
            <person name="Jiang K."/>
            <person name="Qi T."/>
            <person name="Li Y."/>
            <person name="Liu H."/>
            <person name="Xue H."/>
            <person name="Ye Z."/>
            <person name="Wang S."/>
            <person name="Bu W."/>
        </authorList>
    </citation>
    <scope>NUCLEOTIDE SEQUENCE</scope>
    <source>
        <strain evidence="2">Rker1</strain>
    </source>
</reference>
<keyword evidence="1" id="KW-0472">Membrane</keyword>
<keyword evidence="1" id="KW-1133">Transmembrane helix</keyword>
<sequence length="51" mass="6458">MPQMSPLWWEVLYIIFIMMFMVMIITMYFNKNFKLKSSIYNKKINQSNWKW</sequence>
<dbReference type="EMBL" id="PP808849">
    <property type="protein sequence ID" value="XCA96424.1"/>
    <property type="molecule type" value="Genomic_DNA"/>
</dbReference>